<proteinExistence type="predicted"/>
<reference evidence="1" key="1">
    <citation type="submission" date="2023-05" db="EMBL/GenBank/DDBJ databases">
        <title>Comparative genomics of Bacillaceae isolates and their secondary metabolite potential.</title>
        <authorList>
            <person name="Song L."/>
            <person name="Nielsen L.J."/>
            <person name="Mohite O."/>
            <person name="Xu X."/>
            <person name="Weber T."/>
            <person name="Kovacs A.T."/>
        </authorList>
    </citation>
    <scope>NUCLEOTIDE SEQUENCE</scope>
    <source>
        <strain evidence="1">B2_4</strain>
    </source>
</reference>
<dbReference type="RefSeq" id="WP_283925566.1">
    <property type="nucleotide sequence ID" value="NZ_CP126084.1"/>
</dbReference>
<protein>
    <submittedName>
        <fullName evidence="1">Uncharacterized protein</fullName>
    </submittedName>
</protein>
<evidence type="ECO:0000313" key="2">
    <source>
        <dbReference type="Proteomes" id="UP001177943"/>
    </source>
</evidence>
<evidence type="ECO:0000313" key="1">
    <source>
        <dbReference type="EMBL" id="WHX48111.1"/>
    </source>
</evidence>
<dbReference type="AlphaFoldDB" id="A0AA95I202"/>
<dbReference type="EMBL" id="CP126084">
    <property type="protein sequence ID" value="WHX48111.1"/>
    <property type="molecule type" value="Genomic_DNA"/>
</dbReference>
<name>A0AA95I202_9BACL</name>
<dbReference type="Proteomes" id="UP001177943">
    <property type="component" value="Chromosome"/>
</dbReference>
<organism evidence="1 2">
    <name type="scientific">Paenibacillus woosongensis</name>
    <dbReference type="NCBI Taxonomy" id="307580"/>
    <lineage>
        <taxon>Bacteria</taxon>
        <taxon>Bacillati</taxon>
        <taxon>Bacillota</taxon>
        <taxon>Bacilli</taxon>
        <taxon>Bacillales</taxon>
        <taxon>Paenibacillaceae</taxon>
        <taxon>Paenibacillus</taxon>
    </lineage>
</organism>
<dbReference type="KEGG" id="pwn:QNH46_18640"/>
<sequence length="49" mass="5047">MDISKEEGTQGLYGGEGLKEGAAMTEAKIKAVHRALGSLNNLSLVFPGG</sequence>
<gene>
    <name evidence="1" type="ORF">QNH46_18640</name>
</gene>
<accession>A0AA95I202</accession>